<evidence type="ECO:0000313" key="1">
    <source>
        <dbReference type="EMBL" id="QFR56294.1"/>
    </source>
</evidence>
<dbReference type="Proteomes" id="UP000325623">
    <property type="component" value="Segment"/>
</dbReference>
<proteinExistence type="predicted"/>
<dbReference type="GeneID" id="77850616"/>
<name>A0A5P8PHZ0_9CAUD</name>
<reference evidence="1 2" key="1">
    <citation type="submission" date="2019-07" db="EMBL/GenBank/DDBJ databases">
        <authorList>
            <person name="Tomko B.E."/>
            <person name="Krukonis G.P."/>
            <person name="Delesalle V.A."/>
        </authorList>
    </citation>
    <scope>NUCLEOTIDE SEQUENCE [LARGE SCALE GENOMIC DNA]</scope>
</reference>
<organism evidence="1 2">
    <name type="scientific">Bacillus phage 000TH010</name>
    <dbReference type="NCBI Taxonomy" id="2601652"/>
    <lineage>
        <taxon>Viruses</taxon>
        <taxon>Duplodnaviria</taxon>
        <taxon>Heunggongvirae</taxon>
        <taxon>Uroviricota</taxon>
        <taxon>Caudoviricetes</taxon>
        <taxon>Trautnerviridae</taxon>
        <taxon>Polsinellivirinae</taxon>
        <taxon>Rivavirus</taxon>
        <taxon>Rivavirus rv000TH010</taxon>
    </lineage>
</organism>
<dbReference type="KEGG" id="vg:77850616"/>
<dbReference type="RefSeq" id="YP_010644392.1">
    <property type="nucleotide sequence ID" value="NC_070624.1"/>
</dbReference>
<gene>
    <name evidence="1" type="primary">81</name>
    <name evidence="1" type="ORF">000TH010_81</name>
</gene>
<accession>A0A5P8PHZ0</accession>
<keyword evidence="2" id="KW-1185">Reference proteome</keyword>
<dbReference type="EMBL" id="MN176219">
    <property type="protein sequence ID" value="QFR56294.1"/>
    <property type="molecule type" value="Genomic_DNA"/>
</dbReference>
<protein>
    <submittedName>
        <fullName evidence="1">Uncharacterized protein</fullName>
    </submittedName>
</protein>
<sequence length="66" mass="7810">MRGKAIYLTREEMKLIELCLDNVEPDDFIDPDRWEKKTDLEPDHKAHKAWHSVSDKIFKALREGAE</sequence>
<evidence type="ECO:0000313" key="2">
    <source>
        <dbReference type="Proteomes" id="UP000325623"/>
    </source>
</evidence>